<accession>A0AAW9E1N6</accession>
<organism evidence="1 2">
    <name type="scientific">Klebsiella aerogenes</name>
    <name type="common">Enterobacter aerogenes</name>
    <dbReference type="NCBI Taxonomy" id="548"/>
    <lineage>
        <taxon>Bacteria</taxon>
        <taxon>Pseudomonadati</taxon>
        <taxon>Pseudomonadota</taxon>
        <taxon>Gammaproteobacteria</taxon>
        <taxon>Enterobacterales</taxon>
        <taxon>Enterobacteriaceae</taxon>
        <taxon>Klebsiella/Raoultella group</taxon>
        <taxon>Klebsiella</taxon>
    </lineage>
</organism>
<dbReference type="RefSeq" id="WP_015369620.1">
    <property type="nucleotide sequence ID" value="NZ_CAKNDN010000008.1"/>
</dbReference>
<evidence type="ECO:0000313" key="1">
    <source>
        <dbReference type="EMBL" id="MDX7014164.1"/>
    </source>
</evidence>
<evidence type="ECO:0000313" key="2">
    <source>
        <dbReference type="Proteomes" id="UP001279012"/>
    </source>
</evidence>
<dbReference type="AlphaFoldDB" id="A0AAW9E1N6"/>
<proteinExistence type="predicted"/>
<gene>
    <name evidence="1" type="ORF">SJ059_06695</name>
</gene>
<dbReference type="EMBL" id="JAWZZT010000004">
    <property type="protein sequence ID" value="MDX7014164.1"/>
    <property type="molecule type" value="Genomic_DNA"/>
</dbReference>
<comment type="caution">
    <text evidence="1">The sequence shown here is derived from an EMBL/GenBank/DDBJ whole genome shotgun (WGS) entry which is preliminary data.</text>
</comment>
<name>A0AAW9E1N6_KLEAE</name>
<protein>
    <submittedName>
        <fullName evidence="1">Uncharacterized protein</fullName>
    </submittedName>
</protein>
<reference evidence="1" key="1">
    <citation type="submission" date="2023-11" db="EMBL/GenBank/DDBJ databases">
        <title>Detection of rare carbapenemases in Enterobacterales - comparison of two colorimetric and two CIM-based carbapenemase assays.</title>
        <authorList>
            <person name="Schaffarczyk L."/>
            <person name="Noster J."/>
            <person name="Stelzer Y."/>
            <person name="Sattler J."/>
            <person name="Gatermann S."/>
            <person name="Hamprecht A."/>
        </authorList>
    </citation>
    <scope>NUCLEOTIDE SEQUENCE</scope>
    <source>
        <strain evidence="1">CIM-Cont-037</strain>
    </source>
</reference>
<sequence>MNINMFSVTSNKSRDPDMPPIFGERDKRLTLSTAPSLFYINEIVYVRAHCTIEHKEASLLSKIVSLKTKKQWFISLAG</sequence>
<dbReference type="Proteomes" id="UP001279012">
    <property type="component" value="Unassembled WGS sequence"/>
</dbReference>